<accession>A0ABN9Q2B4</accession>
<evidence type="ECO:0000313" key="3">
    <source>
        <dbReference type="Proteomes" id="UP001189429"/>
    </source>
</evidence>
<evidence type="ECO:0000256" key="1">
    <source>
        <dbReference type="SAM" id="MobiDB-lite"/>
    </source>
</evidence>
<reference evidence="2" key="1">
    <citation type="submission" date="2023-10" db="EMBL/GenBank/DDBJ databases">
        <authorList>
            <person name="Chen Y."/>
            <person name="Shah S."/>
            <person name="Dougan E. K."/>
            <person name="Thang M."/>
            <person name="Chan C."/>
        </authorList>
    </citation>
    <scope>NUCLEOTIDE SEQUENCE [LARGE SCALE GENOMIC DNA]</scope>
</reference>
<proteinExistence type="predicted"/>
<comment type="caution">
    <text evidence="2">The sequence shown here is derived from an EMBL/GenBank/DDBJ whole genome shotgun (WGS) entry which is preliminary data.</text>
</comment>
<name>A0ABN9Q2B4_9DINO</name>
<feature type="compositionally biased region" description="Low complexity" evidence="1">
    <location>
        <begin position="27"/>
        <end position="41"/>
    </location>
</feature>
<evidence type="ECO:0008006" key="4">
    <source>
        <dbReference type="Google" id="ProtNLM"/>
    </source>
</evidence>
<dbReference type="EMBL" id="CAUYUJ010001995">
    <property type="protein sequence ID" value="CAK0798672.1"/>
    <property type="molecule type" value="Genomic_DNA"/>
</dbReference>
<feature type="region of interest" description="Disordered" evidence="1">
    <location>
        <begin position="1"/>
        <end position="41"/>
    </location>
</feature>
<gene>
    <name evidence="2" type="ORF">PCOR1329_LOCUS7358</name>
</gene>
<sequence>QGGPWGAQARGPASFSAPLFRTSQHRAAGADAAAVQRQPQAAHAPPLLRLAASLAAPEAPPQPASAPPFYWVPTVDTVGEFEVGGACGEVVSKHGDYGDHDSAPPIAGTLRMSRGGLYLWTLQIVRQCPHRPQLQFGIHGANHSRPWRFVRIFEQVCLCSFGFASRLVSTGRCSRSRDDGPWLARPGGDLIIPRGGLRALRGGPARPGRQPGQFRVRRQRRPLRNRLRGHPAHAPLHPVVAMGGGGTCCRLCAG</sequence>
<feature type="non-terminal residue" evidence="2">
    <location>
        <position position="1"/>
    </location>
</feature>
<organism evidence="2 3">
    <name type="scientific">Prorocentrum cordatum</name>
    <dbReference type="NCBI Taxonomy" id="2364126"/>
    <lineage>
        <taxon>Eukaryota</taxon>
        <taxon>Sar</taxon>
        <taxon>Alveolata</taxon>
        <taxon>Dinophyceae</taxon>
        <taxon>Prorocentrales</taxon>
        <taxon>Prorocentraceae</taxon>
        <taxon>Prorocentrum</taxon>
    </lineage>
</organism>
<keyword evidence="3" id="KW-1185">Reference proteome</keyword>
<evidence type="ECO:0000313" key="2">
    <source>
        <dbReference type="EMBL" id="CAK0798672.1"/>
    </source>
</evidence>
<dbReference type="Proteomes" id="UP001189429">
    <property type="component" value="Unassembled WGS sequence"/>
</dbReference>
<protein>
    <recommendedName>
        <fullName evidence="4">TNF family profile domain-containing protein</fullName>
    </recommendedName>
</protein>